<evidence type="ECO:0000313" key="3">
    <source>
        <dbReference type="WBParaSite" id="Csp11.Scaffold629.g11546.t1"/>
    </source>
</evidence>
<evidence type="ECO:0000313" key="2">
    <source>
        <dbReference type="Proteomes" id="UP000095282"/>
    </source>
</evidence>
<feature type="region of interest" description="Disordered" evidence="1">
    <location>
        <begin position="1"/>
        <end position="95"/>
    </location>
</feature>
<organism evidence="2 3">
    <name type="scientific">Caenorhabditis tropicalis</name>
    <dbReference type="NCBI Taxonomy" id="1561998"/>
    <lineage>
        <taxon>Eukaryota</taxon>
        <taxon>Metazoa</taxon>
        <taxon>Ecdysozoa</taxon>
        <taxon>Nematoda</taxon>
        <taxon>Chromadorea</taxon>
        <taxon>Rhabditida</taxon>
        <taxon>Rhabditina</taxon>
        <taxon>Rhabditomorpha</taxon>
        <taxon>Rhabditoidea</taxon>
        <taxon>Rhabditidae</taxon>
        <taxon>Peloderinae</taxon>
        <taxon>Caenorhabditis</taxon>
    </lineage>
</organism>
<feature type="compositionally biased region" description="Basic and acidic residues" evidence="1">
    <location>
        <begin position="31"/>
        <end position="44"/>
    </location>
</feature>
<feature type="compositionally biased region" description="Basic and acidic residues" evidence="1">
    <location>
        <begin position="79"/>
        <end position="95"/>
    </location>
</feature>
<dbReference type="AlphaFoldDB" id="A0A1I7TT90"/>
<evidence type="ECO:0000256" key="1">
    <source>
        <dbReference type="SAM" id="MobiDB-lite"/>
    </source>
</evidence>
<proteinExistence type="predicted"/>
<protein>
    <submittedName>
        <fullName evidence="3">Uncharacterized protein</fullName>
    </submittedName>
</protein>
<name>A0A1I7TT90_9PELO</name>
<reference evidence="3" key="1">
    <citation type="submission" date="2016-11" db="UniProtKB">
        <authorList>
            <consortium name="WormBaseParasite"/>
        </authorList>
    </citation>
    <scope>IDENTIFICATION</scope>
</reference>
<feature type="compositionally biased region" description="Acidic residues" evidence="1">
    <location>
        <begin position="45"/>
        <end position="58"/>
    </location>
</feature>
<dbReference type="Proteomes" id="UP000095282">
    <property type="component" value="Unplaced"/>
</dbReference>
<dbReference type="WBParaSite" id="Csp11.Scaffold629.g11546.t1">
    <property type="protein sequence ID" value="Csp11.Scaffold629.g11546.t1"/>
    <property type="gene ID" value="Csp11.Scaffold629.g11546"/>
</dbReference>
<accession>A0A1I7TT90</accession>
<keyword evidence="2" id="KW-1185">Reference proteome</keyword>
<sequence length="106" mass="11781">MTKLSDEALKSGGAQMQKEVIVPSSNIEQPISRDDVNESSKSADEVQEETEIESDGGDVDIPKNRVVGDSEINDNPQVEEEKKEEESDEGELHRNFFDSRMTAVLL</sequence>